<protein>
    <submittedName>
        <fullName evidence="2">Uncharacterized protein</fullName>
    </submittedName>
</protein>
<comment type="caution">
    <text evidence="2">The sequence shown here is derived from an EMBL/GenBank/DDBJ whole genome shotgun (WGS) entry which is preliminary data.</text>
</comment>
<keyword evidence="1" id="KW-0812">Transmembrane</keyword>
<proteinExistence type="predicted"/>
<sequence length="61" mass="7050">MPCQHSRSGSSITRIGPAALLKIAYYSYYIQLAVRNQSIFVFFCILFGLLRSLFIDFLERN</sequence>
<evidence type="ECO:0000313" key="3">
    <source>
        <dbReference type="Proteomes" id="UP000003340"/>
    </source>
</evidence>
<reference evidence="2 3" key="2">
    <citation type="submission" date="2009-02" db="EMBL/GenBank/DDBJ databases">
        <title>Draft genome sequence of Clostridium methylpentosum (DSM 5476).</title>
        <authorList>
            <person name="Sudarsanam P."/>
            <person name="Ley R."/>
            <person name="Guruge J."/>
            <person name="Turnbaugh P.J."/>
            <person name="Mahowald M."/>
            <person name="Liep D."/>
            <person name="Gordon J."/>
        </authorList>
    </citation>
    <scope>NUCLEOTIDE SEQUENCE [LARGE SCALE GENOMIC DNA]</scope>
    <source>
        <strain evidence="2 3">DSM 5476</strain>
    </source>
</reference>
<gene>
    <name evidence="2" type="ORF">CLOSTMETH_01561</name>
</gene>
<organism evidence="2 3">
    <name type="scientific">[Clostridium] methylpentosum DSM 5476</name>
    <dbReference type="NCBI Taxonomy" id="537013"/>
    <lineage>
        <taxon>Bacteria</taxon>
        <taxon>Bacillati</taxon>
        <taxon>Bacillota</taxon>
        <taxon>Clostridia</taxon>
        <taxon>Eubacteriales</taxon>
        <taxon>Oscillospiraceae</taxon>
        <taxon>Oscillospiraceae incertae sedis</taxon>
    </lineage>
</organism>
<keyword evidence="3" id="KW-1185">Reference proteome</keyword>
<accession>C0ECJ0</accession>
<dbReference type="AlphaFoldDB" id="C0ECJ0"/>
<dbReference type="EMBL" id="ACEC01000052">
    <property type="protein sequence ID" value="EEG30806.1"/>
    <property type="molecule type" value="Genomic_DNA"/>
</dbReference>
<keyword evidence="1" id="KW-0472">Membrane</keyword>
<reference evidence="2 3" key="1">
    <citation type="submission" date="2009-01" db="EMBL/GenBank/DDBJ databases">
        <authorList>
            <person name="Fulton L."/>
            <person name="Clifton S."/>
            <person name="Fulton B."/>
            <person name="Xu J."/>
            <person name="Minx P."/>
            <person name="Pepin K.H."/>
            <person name="Johnson M."/>
            <person name="Bhonagiri V."/>
            <person name="Nash W.E."/>
            <person name="Mardis E.R."/>
            <person name="Wilson R.K."/>
        </authorList>
    </citation>
    <scope>NUCLEOTIDE SEQUENCE [LARGE SCALE GENOMIC DNA]</scope>
    <source>
        <strain evidence="2 3">DSM 5476</strain>
    </source>
</reference>
<evidence type="ECO:0000313" key="2">
    <source>
        <dbReference type="EMBL" id="EEG30806.1"/>
    </source>
</evidence>
<dbReference type="HOGENOM" id="CLU_2914363_0_0_9"/>
<keyword evidence="1" id="KW-1133">Transmembrane helix</keyword>
<dbReference type="Proteomes" id="UP000003340">
    <property type="component" value="Unassembled WGS sequence"/>
</dbReference>
<evidence type="ECO:0000256" key="1">
    <source>
        <dbReference type="SAM" id="Phobius"/>
    </source>
</evidence>
<name>C0ECJ0_9FIRM</name>
<feature type="transmembrane region" description="Helical" evidence="1">
    <location>
        <begin position="38"/>
        <end position="58"/>
    </location>
</feature>